<gene>
    <name evidence="19" type="ORF">PACLA_8A049756</name>
</gene>
<dbReference type="Gene3D" id="3.30.70.340">
    <property type="entry name" value="Metallocarboxypeptidase-like"/>
    <property type="match status" value="1"/>
</dbReference>
<keyword evidence="6 19" id="KW-0121">Carboxypeptidase</keyword>
<evidence type="ECO:0000256" key="12">
    <source>
        <dbReference type="ARBA" id="ARBA00023026"/>
    </source>
</evidence>
<evidence type="ECO:0000256" key="8">
    <source>
        <dbReference type="ARBA" id="ARBA00022723"/>
    </source>
</evidence>
<comment type="similarity">
    <text evidence="4 17">Belongs to the peptidase M14 family.</text>
</comment>
<keyword evidence="9" id="KW-0732">Signal</keyword>
<keyword evidence="20" id="KW-1185">Reference proteome</keyword>
<dbReference type="EMBL" id="CACRXK020000291">
    <property type="protein sequence ID" value="CAB3980442.1"/>
    <property type="molecule type" value="Genomic_DNA"/>
</dbReference>
<evidence type="ECO:0000256" key="14">
    <source>
        <dbReference type="ARBA" id="ARBA00023145"/>
    </source>
</evidence>
<evidence type="ECO:0000256" key="7">
    <source>
        <dbReference type="ARBA" id="ARBA00022670"/>
    </source>
</evidence>
<evidence type="ECO:0000313" key="20">
    <source>
        <dbReference type="Proteomes" id="UP001152795"/>
    </source>
</evidence>
<evidence type="ECO:0000256" key="13">
    <source>
        <dbReference type="ARBA" id="ARBA00023049"/>
    </source>
</evidence>
<dbReference type="InterPro" id="IPR003146">
    <property type="entry name" value="M14A_act_pep"/>
</dbReference>
<dbReference type="SUPFAM" id="SSF53187">
    <property type="entry name" value="Zn-dependent exopeptidases"/>
    <property type="match status" value="1"/>
</dbReference>
<comment type="caution">
    <text evidence="19">The sequence shown here is derived from an EMBL/GenBank/DDBJ whole genome shotgun (WGS) entry which is preliminary data.</text>
</comment>
<keyword evidence="15" id="KW-1015">Disulfide bond</keyword>
<keyword evidence="11" id="KW-0862">Zinc</keyword>
<comment type="function">
    <text evidence="2">Extracellular metalloprotease that contributes to pathogenicity.</text>
</comment>
<dbReference type="OrthoDB" id="3626597at2759"/>
<evidence type="ECO:0000256" key="1">
    <source>
        <dbReference type="ARBA" id="ARBA00001947"/>
    </source>
</evidence>
<accession>A0A7D9DAD7</accession>
<dbReference type="PROSITE" id="PS52035">
    <property type="entry name" value="PEPTIDASE_M14"/>
    <property type="match status" value="1"/>
</dbReference>
<keyword evidence="12" id="KW-0843">Virulence</keyword>
<comment type="function">
    <text evidence="16">Involved in the digestion of the blood meal.</text>
</comment>
<evidence type="ECO:0000256" key="3">
    <source>
        <dbReference type="ARBA" id="ARBA00004613"/>
    </source>
</evidence>
<dbReference type="FunFam" id="3.40.630.10:FF:000040">
    <property type="entry name" value="zinc carboxypeptidase"/>
    <property type="match status" value="1"/>
</dbReference>
<dbReference type="InterPro" id="IPR000834">
    <property type="entry name" value="Peptidase_M14"/>
</dbReference>
<dbReference type="CDD" id="cd03860">
    <property type="entry name" value="M14_CP_A-B_like"/>
    <property type="match status" value="1"/>
</dbReference>
<evidence type="ECO:0000256" key="2">
    <source>
        <dbReference type="ARBA" id="ARBA00003091"/>
    </source>
</evidence>
<dbReference type="Proteomes" id="UP001152795">
    <property type="component" value="Unassembled WGS sequence"/>
</dbReference>
<protein>
    <submittedName>
        <fullName evidence="19">Carboxypeptidase B-like</fullName>
    </submittedName>
</protein>
<keyword evidence="14" id="KW-0865">Zymogen</keyword>
<dbReference type="SUPFAM" id="SSF54897">
    <property type="entry name" value="Protease propeptides/inhibitors"/>
    <property type="match status" value="1"/>
</dbReference>
<dbReference type="GO" id="GO:0008270">
    <property type="term" value="F:zinc ion binding"/>
    <property type="evidence" value="ECO:0007669"/>
    <property type="project" value="InterPro"/>
</dbReference>
<sequence>MWSLALYVLLAASTAMSNNFYGDFYEGDQVIRVRPDTESKVQDIMRIHKVPGLKRLDSWLPTFRPNHPADFYARKSELPIMKEFLQNRSIDFDVLVKNVTKAILRQRTWKRRHRYDKGKYEYKKFHPLDEIHEELDKLGSENPNITEVFSLGKSYEKREMKAIKIFARSKKSRRKIFFVECGTHSREWLSPATCMWLIKTIIKERSSKDIKKRRMCNRIDWVIVPVINVDGYVYTWKKEGRFWRKNRRPNNGSECYGTDLNRNWGYKWGGNGSSNDPCTSSYRGTGPFSEIETKNVGKYLYKNRCQLLGYIGLHSYSQFWMTPWGYKTDKPEHYTEMKRVADVAVKAIKMSKGGSIYEDPGPSSEIIYRNTGSAKDWTYAVLNVQYSYGVELPPHFNDTHGFLIPPEKIKPTGQEIAAAIKGISTVVHLYEGRKSLKRVHDHEYD</sequence>
<dbReference type="InterPro" id="IPR057246">
    <property type="entry name" value="CARBOXYPEPT_ZN_1"/>
</dbReference>
<dbReference type="PANTHER" id="PTHR11705:SF143">
    <property type="entry name" value="SLL0236 PROTEIN"/>
    <property type="match status" value="1"/>
</dbReference>
<feature type="active site" description="Proton donor/acceptor" evidence="17">
    <location>
        <position position="391"/>
    </location>
</feature>
<dbReference type="AlphaFoldDB" id="A0A7D9DAD7"/>
<dbReference type="PROSITE" id="PS00132">
    <property type="entry name" value="CARBOXYPEPT_ZN_1"/>
    <property type="match status" value="1"/>
</dbReference>
<dbReference type="Pfam" id="PF00246">
    <property type="entry name" value="Peptidase_M14"/>
    <property type="match status" value="1"/>
</dbReference>
<evidence type="ECO:0000256" key="16">
    <source>
        <dbReference type="ARBA" id="ARBA00057299"/>
    </source>
</evidence>
<evidence type="ECO:0000256" key="15">
    <source>
        <dbReference type="ARBA" id="ARBA00023157"/>
    </source>
</evidence>
<evidence type="ECO:0000256" key="11">
    <source>
        <dbReference type="ARBA" id="ARBA00022833"/>
    </source>
</evidence>
<keyword evidence="10" id="KW-0378">Hydrolase</keyword>
<dbReference type="GO" id="GO:0006508">
    <property type="term" value="P:proteolysis"/>
    <property type="evidence" value="ECO:0007669"/>
    <property type="project" value="UniProtKB-KW"/>
</dbReference>
<evidence type="ECO:0000313" key="19">
    <source>
        <dbReference type="EMBL" id="CAB3980442.1"/>
    </source>
</evidence>
<keyword evidence="8" id="KW-0479">Metal-binding</keyword>
<evidence type="ECO:0000256" key="10">
    <source>
        <dbReference type="ARBA" id="ARBA00022801"/>
    </source>
</evidence>
<name>A0A7D9DAD7_PARCT</name>
<evidence type="ECO:0000256" key="6">
    <source>
        <dbReference type="ARBA" id="ARBA00022645"/>
    </source>
</evidence>
<dbReference type="GO" id="GO:0004181">
    <property type="term" value="F:metallocarboxypeptidase activity"/>
    <property type="evidence" value="ECO:0007669"/>
    <property type="project" value="InterPro"/>
</dbReference>
<keyword evidence="13" id="KW-0482">Metalloprotease</keyword>
<keyword evidence="5" id="KW-0964">Secreted</keyword>
<comment type="cofactor">
    <cofactor evidence="1">
        <name>Zn(2+)</name>
        <dbReference type="ChEBI" id="CHEBI:29105"/>
    </cofactor>
</comment>
<comment type="subcellular location">
    <subcellularLocation>
        <location evidence="3">Secreted</location>
    </subcellularLocation>
</comment>
<evidence type="ECO:0000256" key="17">
    <source>
        <dbReference type="PROSITE-ProRule" id="PRU01379"/>
    </source>
</evidence>
<dbReference type="Gene3D" id="3.40.630.10">
    <property type="entry name" value="Zn peptidases"/>
    <property type="match status" value="1"/>
</dbReference>
<proteinExistence type="inferred from homology"/>
<dbReference type="PANTHER" id="PTHR11705">
    <property type="entry name" value="PROTEASE FAMILY M14 CARBOXYPEPTIDASE A,B"/>
    <property type="match status" value="1"/>
</dbReference>
<dbReference type="GO" id="GO:0005615">
    <property type="term" value="C:extracellular space"/>
    <property type="evidence" value="ECO:0007669"/>
    <property type="project" value="TreeGrafter"/>
</dbReference>
<reference evidence="19" key="1">
    <citation type="submission" date="2020-04" db="EMBL/GenBank/DDBJ databases">
        <authorList>
            <person name="Alioto T."/>
            <person name="Alioto T."/>
            <person name="Gomez Garrido J."/>
        </authorList>
    </citation>
    <scope>NUCLEOTIDE SEQUENCE</scope>
    <source>
        <strain evidence="19">A484AB</strain>
    </source>
</reference>
<dbReference type="SMART" id="SM00631">
    <property type="entry name" value="Zn_pept"/>
    <property type="match status" value="1"/>
</dbReference>
<evidence type="ECO:0000256" key="5">
    <source>
        <dbReference type="ARBA" id="ARBA00022525"/>
    </source>
</evidence>
<organism evidence="19 20">
    <name type="scientific">Paramuricea clavata</name>
    <name type="common">Red gorgonian</name>
    <name type="synonym">Violescent sea-whip</name>
    <dbReference type="NCBI Taxonomy" id="317549"/>
    <lineage>
        <taxon>Eukaryota</taxon>
        <taxon>Metazoa</taxon>
        <taxon>Cnidaria</taxon>
        <taxon>Anthozoa</taxon>
        <taxon>Octocorallia</taxon>
        <taxon>Malacalcyonacea</taxon>
        <taxon>Plexauridae</taxon>
        <taxon>Paramuricea</taxon>
    </lineage>
</organism>
<evidence type="ECO:0000259" key="18">
    <source>
        <dbReference type="PROSITE" id="PS52035"/>
    </source>
</evidence>
<evidence type="ECO:0000256" key="4">
    <source>
        <dbReference type="ARBA" id="ARBA00005988"/>
    </source>
</evidence>
<dbReference type="PRINTS" id="PR00765">
    <property type="entry name" value="CRBOXYPTASEA"/>
</dbReference>
<dbReference type="Pfam" id="PF02244">
    <property type="entry name" value="Propep_M14"/>
    <property type="match status" value="1"/>
</dbReference>
<dbReference type="InterPro" id="IPR036990">
    <property type="entry name" value="M14A-like_propep"/>
</dbReference>
<feature type="domain" description="Peptidase M14" evidence="18">
    <location>
        <begin position="124"/>
        <end position="427"/>
    </location>
</feature>
<evidence type="ECO:0000256" key="9">
    <source>
        <dbReference type="ARBA" id="ARBA00022729"/>
    </source>
</evidence>
<keyword evidence="7" id="KW-0645">Protease</keyword>